<proteinExistence type="predicted"/>
<feature type="domain" description="HTH tetR-type" evidence="3">
    <location>
        <begin position="18"/>
        <end position="78"/>
    </location>
</feature>
<sequence length="218" mass="25062">MLTKKERKRPQGEIRDKERTKLKLLNAVGEIIRAEGYHGLGVNKIAAKAGVNKKLIYRYFESVENLIEKYVREKDYWVSFVDKVQIVESPTDFGEHTLSKLLSAQFDFFYTAEEMQEIVLWEISEHSSLMRDIADAREHLGSELFKLSDPLFEGSGIDLRSLVALQVAGIYYLVLHAKHNGSTFCEIDIKTEEGRGRIKTAIEQISKWAFSEVKKNKC</sequence>
<dbReference type="InterPro" id="IPR009057">
    <property type="entry name" value="Homeodomain-like_sf"/>
</dbReference>
<evidence type="ECO:0000256" key="2">
    <source>
        <dbReference type="PROSITE-ProRule" id="PRU00335"/>
    </source>
</evidence>
<dbReference type="SUPFAM" id="SSF46689">
    <property type="entry name" value="Homeodomain-like"/>
    <property type="match status" value="1"/>
</dbReference>
<dbReference type="PANTHER" id="PTHR30328:SF54">
    <property type="entry name" value="HTH-TYPE TRANSCRIPTIONAL REPRESSOR SCO4008"/>
    <property type="match status" value="1"/>
</dbReference>
<keyword evidence="1 2" id="KW-0238">DNA-binding</keyword>
<dbReference type="AlphaFoldDB" id="A0A1H7X0V3"/>
<evidence type="ECO:0000256" key="1">
    <source>
        <dbReference type="ARBA" id="ARBA00023125"/>
    </source>
</evidence>
<evidence type="ECO:0000313" key="4">
    <source>
        <dbReference type="EMBL" id="SEM27205.1"/>
    </source>
</evidence>
<dbReference type="Pfam" id="PF00440">
    <property type="entry name" value="TetR_N"/>
    <property type="match status" value="1"/>
</dbReference>
<dbReference type="PRINTS" id="PR00455">
    <property type="entry name" value="HTHTETR"/>
</dbReference>
<dbReference type="GO" id="GO:0003677">
    <property type="term" value="F:DNA binding"/>
    <property type="evidence" value="ECO:0007669"/>
    <property type="project" value="UniProtKB-UniRule"/>
</dbReference>
<protein>
    <submittedName>
        <fullName evidence="4">Transcriptional regulator, TetR family</fullName>
    </submittedName>
</protein>
<feature type="DNA-binding region" description="H-T-H motif" evidence="2">
    <location>
        <begin position="41"/>
        <end position="60"/>
    </location>
</feature>
<gene>
    <name evidence="4" type="ORF">SAMN05661044_04754</name>
</gene>
<dbReference type="EMBL" id="FOAF01000009">
    <property type="protein sequence ID" value="SEM27205.1"/>
    <property type="molecule type" value="Genomic_DNA"/>
</dbReference>
<dbReference type="Gene3D" id="1.10.357.10">
    <property type="entry name" value="Tetracycline Repressor, domain 2"/>
    <property type="match status" value="1"/>
</dbReference>
<name>A0A1H7X0V3_OLID1</name>
<dbReference type="Proteomes" id="UP000199421">
    <property type="component" value="Unassembled WGS sequence"/>
</dbReference>
<dbReference type="STRING" id="407022.SAMN05661044_04754"/>
<evidence type="ECO:0000313" key="5">
    <source>
        <dbReference type="Proteomes" id="UP000199421"/>
    </source>
</evidence>
<dbReference type="PROSITE" id="PS50977">
    <property type="entry name" value="HTH_TETR_2"/>
    <property type="match status" value="1"/>
</dbReference>
<dbReference type="OrthoDB" id="836882at2"/>
<accession>A0A1H7X0V3</accession>
<dbReference type="RefSeq" id="WP_093329907.1">
    <property type="nucleotide sequence ID" value="NZ_FOAF01000009.1"/>
</dbReference>
<dbReference type="InterPro" id="IPR001647">
    <property type="entry name" value="HTH_TetR"/>
</dbReference>
<organism evidence="4 5">
    <name type="scientific">Olivibacter domesticus</name>
    <name type="common">Pseudosphingobacterium domesticum</name>
    <dbReference type="NCBI Taxonomy" id="407022"/>
    <lineage>
        <taxon>Bacteria</taxon>
        <taxon>Pseudomonadati</taxon>
        <taxon>Bacteroidota</taxon>
        <taxon>Sphingobacteriia</taxon>
        <taxon>Sphingobacteriales</taxon>
        <taxon>Sphingobacteriaceae</taxon>
        <taxon>Olivibacter</taxon>
    </lineage>
</organism>
<dbReference type="PANTHER" id="PTHR30328">
    <property type="entry name" value="TRANSCRIPTIONAL REPRESSOR"/>
    <property type="match status" value="1"/>
</dbReference>
<evidence type="ECO:0000259" key="3">
    <source>
        <dbReference type="PROSITE" id="PS50977"/>
    </source>
</evidence>
<reference evidence="5" key="1">
    <citation type="submission" date="2016-10" db="EMBL/GenBank/DDBJ databases">
        <authorList>
            <person name="Varghese N."/>
            <person name="Submissions S."/>
        </authorList>
    </citation>
    <scope>NUCLEOTIDE SEQUENCE [LARGE SCALE GENOMIC DNA]</scope>
    <source>
        <strain evidence="5">DSM 18733</strain>
    </source>
</reference>
<keyword evidence="5" id="KW-1185">Reference proteome</keyword>
<dbReference type="InterPro" id="IPR050109">
    <property type="entry name" value="HTH-type_TetR-like_transc_reg"/>
</dbReference>